<comment type="caution">
    <text evidence="2">The sequence shown here is derived from an EMBL/GenBank/DDBJ whole genome shotgun (WGS) entry which is preliminary data.</text>
</comment>
<evidence type="ECO:0000256" key="1">
    <source>
        <dbReference type="SAM" id="MobiDB-lite"/>
    </source>
</evidence>
<dbReference type="EMBL" id="JBFOLJ010000011">
    <property type="protein sequence ID" value="KAL2494630.1"/>
    <property type="molecule type" value="Genomic_DNA"/>
</dbReference>
<name>A0ABD1S1N5_9LAMI</name>
<accession>A0ABD1S1N5</accession>
<proteinExistence type="predicted"/>
<dbReference type="Proteomes" id="UP001604277">
    <property type="component" value="Unassembled WGS sequence"/>
</dbReference>
<keyword evidence="3" id="KW-1185">Reference proteome</keyword>
<evidence type="ECO:0000313" key="2">
    <source>
        <dbReference type="EMBL" id="KAL2494630.1"/>
    </source>
</evidence>
<sequence>MMSSRICAVTRRSSTGDHCADPLPEISLRTCATRRTDPARSTWPRRTDPELDLPPDCATGSALGRSDLRMPAEYYLHFFKYAFKFMKERVDKLEYWRMREVIVEEKKKEKELLHR</sequence>
<organism evidence="2 3">
    <name type="scientific">Forsythia ovata</name>
    <dbReference type="NCBI Taxonomy" id="205694"/>
    <lineage>
        <taxon>Eukaryota</taxon>
        <taxon>Viridiplantae</taxon>
        <taxon>Streptophyta</taxon>
        <taxon>Embryophyta</taxon>
        <taxon>Tracheophyta</taxon>
        <taxon>Spermatophyta</taxon>
        <taxon>Magnoliopsida</taxon>
        <taxon>eudicotyledons</taxon>
        <taxon>Gunneridae</taxon>
        <taxon>Pentapetalae</taxon>
        <taxon>asterids</taxon>
        <taxon>lamiids</taxon>
        <taxon>Lamiales</taxon>
        <taxon>Oleaceae</taxon>
        <taxon>Forsythieae</taxon>
        <taxon>Forsythia</taxon>
    </lineage>
</organism>
<evidence type="ECO:0000313" key="3">
    <source>
        <dbReference type="Proteomes" id="UP001604277"/>
    </source>
</evidence>
<reference evidence="3" key="1">
    <citation type="submission" date="2024-07" db="EMBL/GenBank/DDBJ databases">
        <title>Two chromosome-level genome assemblies of Korean endemic species Abeliophyllum distichum and Forsythia ovata (Oleaceae).</title>
        <authorList>
            <person name="Jang H."/>
        </authorList>
    </citation>
    <scope>NUCLEOTIDE SEQUENCE [LARGE SCALE GENOMIC DNA]</scope>
</reference>
<feature type="region of interest" description="Disordered" evidence="1">
    <location>
        <begin position="37"/>
        <end position="56"/>
    </location>
</feature>
<protein>
    <submittedName>
        <fullName evidence="2">Uncharacterized protein</fullName>
    </submittedName>
</protein>
<gene>
    <name evidence="2" type="ORF">Fot_38387</name>
</gene>
<dbReference type="AlphaFoldDB" id="A0ABD1S1N5"/>